<evidence type="ECO:0000259" key="6">
    <source>
        <dbReference type="Pfam" id="PF25371"/>
    </source>
</evidence>
<evidence type="ECO:0000256" key="1">
    <source>
        <dbReference type="ARBA" id="ARBA00010815"/>
    </source>
</evidence>
<evidence type="ECO:0000256" key="3">
    <source>
        <dbReference type="ARBA" id="ARBA00022679"/>
    </source>
</evidence>
<dbReference type="InterPro" id="IPR029063">
    <property type="entry name" value="SAM-dependent_MTases_sf"/>
</dbReference>
<keyword evidence="8" id="KW-1185">Reference proteome</keyword>
<dbReference type="Pfam" id="PF25371">
    <property type="entry name" value="DUF7884"/>
    <property type="match status" value="1"/>
</dbReference>
<dbReference type="EMBL" id="CP049811">
    <property type="protein sequence ID" value="QIK39895.1"/>
    <property type="molecule type" value="Genomic_DNA"/>
</dbReference>
<evidence type="ECO:0000313" key="7">
    <source>
        <dbReference type="EMBL" id="QIK39895.1"/>
    </source>
</evidence>
<sequence>MLGILHKLVDDVVRTQALRVTDAHGKTHLFGTERSDIPTPHVRVNARAERNIALDPSLKLAEAYMDGDLEMLEGDIYDLLRAVLSDVARVEEMHPRLNALLRARGAMYRMLDRNGLTRARQNVAHHYDLSTELYELFLDEDRQYSCAYFPTSDTDLDTAQTLKKRHIAAKMHLSREGLEVLDIGCGWGGMARYLAGTAGARVKGVTLSTEQHAYATARSAELGYGDRTEYELQDYRSLQRDFDRIVSVGMFEHVGKSQYDTFFNKVAELLRPDGVMLLHTIGNAGPPAPTAPFIRKYIFPGGYIPTLDQIAAAAQRAGLYMTDVENLRLHYAMTLRNWRQRFLARWDDAARLYDERFCRMWDFYLAASEAAFRWRGQVVYQVQLTHQRDAVPLTRDYIAQAEARLAEAEERLEPQRITG</sequence>
<evidence type="ECO:0000256" key="2">
    <source>
        <dbReference type="ARBA" id="ARBA00022603"/>
    </source>
</evidence>
<comment type="similarity">
    <text evidence="1">Belongs to the CFA/CMAS family.</text>
</comment>
<name>A0A6G7VJ51_9RHOB</name>
<dbReference type="CDD" id="cd02440">
    <property type="entry name" value="AdoMet_MTases"/>
    <property type="match status" value="1"/>
</dbReference>
<keyword evidence="2 7" id="KW-0489">Methyltransferase</keyword>
<dbReference type="GO" id="GO:0008610">
    <property type="term" value="P:lipid biosynthetic process"/>
    <property type="evidence" value="ECO:0007669"/>
    <property type="project" value="InterPro"/>
</dbReference>
<feature type="domain" description="DUF7884" evidence="6">
    <location>
        <begin position="16"/>
        <end position="84"/>
    </location>
</feature>
<keyword evidence="3 7" id="KW-0808">Transferase</keyword>
<dbReference type="GO" id="GO:0032259">
    <property type="term" value="P:methylation"/>
    <property type="evidence" value="ECO:0007669"/>
    <property type="project" value="UniProtKB-KW"/>
</dbReference>
<keyword evidence="4" id="KW-0949">S-adenosyl-L-methionine</keyword>
<dbReference type="KEGG" id="mon:G8E03_03415"/>
<dbReference type="Proteomes" id="UP000500791">
    <property type="component" value="Chromosome"/>
</dbReference>
<dbReference type="InterPro" id="IPR050723">
    <property type="entry name" value="CFA/CMAS"/>
</dbReference>
<dbReference type="PIRSF" id="PIRSF003085">
    <property type="entry name" value="CMAS"/>
    <property type="match status" value="1"/>
</dbReference>
<proteinExistence type="inferred from homology"/>
<dbReference type="InterPro" id="IPR003333">
    <property type="entry name" value="CMAS"/>
</dbReference>
<keyword evidence="5" id="KW-0443">Lipid metabolism</keyword>
<dbReference type="AlphaFoldDB" id="A0A6G7VJ51"/>
<gene>
    <name evidence="7" type="ORF">G8E03_03415</name>
</gene>
<dbReference type="PANTHER" id="PTHR43667">
    <property type="entry name" value="CYCLOPROPANE-FATTY-ACYL-PHOSPHOLIPID SYNTHASE"/>
    <property type="match status" value="1"/>
</dbReference>
<dbReference type="GO" id="GO:0008168">
    <property type="term" value="F:methyltransferase activity"/>
    <property type="evidence" value="ECO:0007669"/>
    <property type="project" value="UniProtKB-KW"/>
</dbReference>
<evidence type="ECO:0000313" key="8">
    <source>
        <dbReference type="Proteomes" id="UP000500791"/>
    </source>
</evidence>
<accession>A0A6G7VJ51</accession>
<dbReference type="RefSeq" id="WP_166188687.1">
    <property type="nucleotide sequence ID" value="NZ_CP049811.1"/>
</dbReference>
<dbReference type="SUPFAM" id="SSF53335">
    <property type="entry name" value="S-adenosyl-L-methionine-dependent methyltransferases"/>
    <property type="match status" value="1"/>
</dbReference>
<reference evidence="7 8" key="1">
    <citation type="submission" date="2020-03" db="EMBL/GenBank/DDBJ databases">
        <title>Complete genome sequence of Monaibacterium sp. ALG8 with diverse plasmids.</title>
        <authorList>
            <person name="Sun C."/>
        </authorList>
    </citation>
    <scope>NUCLEOTIDE SEQUENCE [LARGE SCALE GENOMIC DNA]</scope>
    <source>
        <strain evidence="7 8">ALG8</strain>
    </source>
</reference>
<evidence type="ECO:0000256" key="4">
    <source>
        <dbReference type="ARBA" id="ARBA00022691"/>
    </source>
</evidence>
<dbReference type="Gene3D" id="3.40.50.150">
    <property type="entry name" value="Vaccinia Virus protein VP39"/>
    <property type="match status" value="1"/>
</dbReference>
<dbReference type="InterPro" id="IPR057206">
    <property type="entry name" value="DUF7884"/>
</dbReference>
<evidence type="ECO:0000256" key="5">
    <source>
        <dbReference type="ARBA" id="ARBA00023098"/>
    </source>
</evidence>
<organism evidence="7 8">
    <name type="scientific">Pontivivens nitratireducens</name>
    <dbReference type="NCBI Taxonomy" id="2758038"/>
    <lineage>
        <taxon>Bacteria</taxon>
        <taxon>Pseudomonadati</taxon>
        <taxon>Pseudomonadota</taxon>
        <taxon>Alphaproteobacteria</taxon>
        <taxon>Rhodobacterales</taxon>
        <taxon>Paracoccaceae</taxon>
        <taxon>Pontivivens</taxon>
    </lineage>
</organism>
<protein>
    <submittedName>
        <fullName evidence="7">Class I SAM-dependent methyltransferase</fullName>
    </submittedName>
</protein>
<dbReference type="PANTHER" id="PTHR43667:SF1">
    <property type="entry name" value="CYCLOPROPANE-FATTY-ACYL-PHOSPHOLIPID SYNTHASE"/>
    <property type="match status" value="1"/>
</dbReference>
<dbReference type="Pfam" id="PF02353">
    <property type="entry name" value="CMAS"/>
    <property type="match status" value="1"/>
</dbReference>